<evidence type="ECO:0000313" key="3">
    <source>
        <dbReference type="Proteomes" id="UP000019050"/>
    </source>
</evidence>
<dbReference type="NCBIfam" id="TIGR02134">
    <property type="entry name" value="transald_staph"/>
    <property type="match status" value="1"/>
</dbReference>
<protein>
    <submittedName>
        <fullName evidence="2">Transaldolase</fullName>
    </submittedName>
</protein>
<comment type="caution">
    <text evidence="2">The sequence shown here is derived from an EMBL/GenBank/DDBJ whole genome shotgun (WGS) entry which is preliminary data.</text>
</comment>
<dbReference type="PANTHER" id="PTHR10683:SF40">
    <property type="entry name" value="FRUCTOSE-6-PHOSPHATE ALDOLASE 1-RELATED"/>
    <property type="match status" value="1"/>
</dbReference>
<accession>W1Q1K2</accession>
<organism evidence="2 3">
    <name type="scientific">Abiotrophia defectiva ATCC 49176</name>
    <dbReference type="NCBI Taxonomy" id="592010"/>
    <lineage>
        <taxon>Bacteria</taxon>
        <taxon>Bacillati</taxon>
        <taxon>Bacillota</taxon>
        <taxon>Bacilli</taxon>
        <taxon>Lactobacillales</taxon>
        <taxon>Aerococcaceae</taxon>
        <taxon>Abiotrophia</taxon>
    </lineage>
</organism>
<dbReference type="OrthoDB" id="9807051at2"/>
<dbReference type="Pfam" id="PF00923">
    <property type="entry name" value="TAL_FSA"/>
    <property type="match status" value="1"/>
</dbReference>
<dbReference type="InterPro" id="IPR013785">
    <property type="entry name" value="Aldolase_TIM"/>
</dbReference>
<dbReference type="STRING" id="592010.GCWU000182_001811"/>
<dbReference type="AlphaFoldDB" id="W1Q1K2"/>
<keyword evidence="3" id="KW-1185">Reference proteome</keyword>
<reference evidence="2" key="1">
    <citation type="submission" date="2013-06" db="EMBL/GenBank/DDBJ databases">
        <authorList>
            <person name="Weinstock G."/>
            <person name="Sodergren E."/>
            <person name="Clifton S."/>
            <person name="Fulton L."/>
            <person name="Fulton B."/>
            <person name="Courtney L."/>
            <person name="Fronick C."/>
            <person name="Harrison M."/>
            <person name="Strong C."/>
            <person name="Farmer C."/>
            <person name="Delahaunty K."/>
            <person name="Markovic C."/>
            <person name="Hall O."/>
            <person name="Minx P."/>
            <person name="Tomlinson C."/>
            <person name="Mitreva M."/>
            <person name="Nelson J."/>
            <person name="Hou S."/>
            <person name="Wollam A."/>
            <person name="Pepin K.H."/>
            <person name="Johnson M."/>
            <person name="Bhonagiri V."/>
            <person name="Nash W.E."/>
            <person name="Warren W."/>
            <person name="Chinwalla A."/>
            <person name="Mardis E.R."/>
            <person name="Wilson R.K."/>
        </authorList>
    </citation>
    <scope>NUCLEOTIDE SEQUENCE [LARGE SCALE GENOMIC DNA]</scope>
    <source>
        <strain evidence="2">ATCC 49176</strain>
    </source>
</reference>
<dbReference type="EMBL" id="ACIN03000016">
    <property type="protein sequence ID" value="ESK64878.1"/>
    <property type="molecule type" value="Genomic_DNA"/>
</dbReference>
<keyword evidence="1" id="KW-0704">Schiff base</keyword>
<dbReference type="SUPFAM" id="SSF51569">
    <property type="entry name" value="Aldolase"/>
    <property type="match status" value="1"/>
</dbReference>
<dbReference type="InterPro" id="IPR011861">
    <property type="entry name" value="Transald_staph-type"/>
</dbReference>
<dbReference type="GO" id="GO:0016832">
    <property type="term" value="F:aldehyde-lyase activity"/>
    <property type="evidence" value="ECO:0007669"/>
    <property type="project" value="InterPro"/>
</dbReference>
<dbReference type="PANTHER" id="PTHR10683">
    <property type="entry name" value="TRANSALDOLASE"/>
    <property type="match status" value="1"/>
</dbReference>
<dbReference type="HOGENOM" id="CLU_079764_0_0_9"/>
<dbReference type="InterPro" id="IPR033919">
    <property type="entry name" value="TSA/FSA_arc/bac"/>
</dbReference>
<dbReference type="eggNOG" id="COG0176">
    <property type="taxonomic scope" value="Bacteria"/>
</dbReference>
<sequence>MSKALSIKVFSDGAVLETMLHDLNSGLVTGFTTNPSLMKKAGITSYIGFAKDVLKEITDYPVSFEVFADDLEGMEQEARRIAALGDNVYVKIPVTNSKGESTAPLIDRLTAEGIKVNVTAIFTVEQVREVVDALKSGTLAVVSVFAGRIADTGVDPMPIMREALAICRQKEGVELLWASPRETFNIYQADSLGVDIITCTSDLIKKLELKDKDLTEYSLETVQMFLRDSSSLGFTILE</sequence>
<name>W1Q1K2_ABIDE</name>
<dbReference type="GeneID" id="84817368"/>
<evidence type="ECO:0000256" key="1">
    <source>
        <dbReference type="ARBA" id="ARBA00023270"/>
    </source>
</evidence>
<dbReference type="CDD" id="cd00956">
    <property type="entry name" value="Transaldolase_FSA"/>
    <property type="match status" value="1"/>
</dbReference>
<dbReference type="GO" id="GO:0005975">
    <property type="term" value="P:carbohydrate metabolic process"/>
    <property type="evidence" value="ECO:0007669"/>
    <property type="project" value="InterPro"/>
</dbReference>
<dbReference type="InterPro" id="IPR001585">
    <property type="entry name" value="TAL/FSA"/>
</dbReference>
<dbReference type="RefSeq" id="WP_023392428.1">
    <property type="nucleotide sequence ID" value="NZ_KI535341.1"/>
</dbReference>
<dbReference type="Gene3D" id="3.20.20.70">
    <property type="entry name" value="Aldolase class I"/>
    <property type="match status" value="1"/>
</dbReference>
<proteinExistence type="predicted"/>
<dbReference type="Proteomes" id="UP000019050">
    <property type="component" value="Unassembled WGS sequence"/>
</dbReference>
<evidence type="ECO:0000313" key="2">
    <source>
        <dbReference type="EMBL" id="ESK64878.1"/>
    </source>
</evidence>
<gene>
    <name evidence="2" type="ORF">GCWU000182_001811</name>
</gene>